<dbReference type="InterPro" id="IPR010985">
    <property type="entry name" value="Ribbon_hlx_hlx"/>
</dbReference>
<reference evidence="2 3" key="1">
    <citation type="submission" date="2019-07" db="EMBL/GenBank/DDBJ databases">
        <title>Insights of Desulfuromonas acetexigens electromicrobiology.</title>
        <authorList>
            <person name="Katuri K."/>
            <person name="Sapireddy V."/>
            <person name="Shaw D.R."/>
            <person name="Saikaly P."/>
        </authorList>
    </citation>
    <scope>NUCLEOTIDE SEQUENCE [LARGE SCALE GENOMIC DNA]</scope>
    <source>
        <strain evidence="2 3">2873</strain>
    </source>
</reference>
<name>A0A550JJI1_9BACT</name>
<dbReference type="OrthoDB" id="2389872at2"/>
<keyword evidence="3" id="KW-1185">Reference proteome</keyword>
<evidence type="ECO:0000313" key="3">
    <source>
        <dbReference type="Proteomes" id="UP000317155"/>
    </source>
</evidence>
<dbReference type="Pfam" id="PF22513">
    <property type="entry name" value="FitA-like_RHH"/>
    <property type="match status" value="1"/>
</dbReference>
<comment type="caution">
    <text evidence="2">The sequence shown here is derived from an EMBL/GenBank/DDBJ whole genome shotgun (WGS) entry which is preliminary data.</text>
</comment>
<dbReference type="SUPFAM" id="SSF47598">
    <property type="entry name" value="Ribbon-helix-helix"/>
    <property type="match status" value="1"/>
</dbReference>
<dbReference type="EMBL" id="VJVV01000002">
    <property type="protein sequence ID" value="TRO83371.1"/>
    <property type="molecule type" value="Genomic_DNA"/>
</dbReference>
<sequence length="77" mass="8823">MPNILVRNLPDEVVEELKQRARRHNRPLQQEVSDILISSARLGRDVAHRAAAIRERLLARGGNFSDSVDLLREDRGR</sequence>
<evidence type="ECO:0000259" key="1">
    <source>
        <dbReference type="Pfam" id="PF22513"/>
    </source>
</evidence>
<dbReference type="Proteomes" id="UP000317155">
    <property type="component" value="Unassembled WGS sequence"/>
</dbReference>
<protein>
    <recommendedName>
        <fullName evidence="1">Antitoxin FitA-like ribbon-helix-helix domain-containing protein</fullName>
    </recommendedName>
</protein>
<dbReference type="AlphaFoldDB" id="A0A550JJI1"/>
<dbReference type="InterPro" id="IPR053853">
    <property type="entry name" value="FitA-like_RHH"/>
</dbReference>
<accession>A0A550JJI1</accession>
<evidence type="ECO:0000313" key="2">
    <source>
        <dbReference type="EMBL" id="TRO83371.1"/>
    </source>
</evidence>
<gene>
    <name evidence="2" type="ORF">FL622_04610</name>
</gene>
<organism evidence="2 3">
    <name type="scientific">Trichloromonas acetexigens</name>
    <dbReference type="NCBI Taxonomy" id="38815"/>
    <lineage>
        <taxon>Bacteria</taxon>
        <taxon>Pseudomonadati</taxon>
        <taxon>Thermodesulfobacteriota</taxon>
        <taxon>Desulfuromonadia</taxon>
        <taxon>Desulfuromonadales</taxon>
        <taxon>Trichloromonadaceae</taxon>
        <taxon>Trichloromonas</taxon>
    </lineage>
</organism>
<dbReference type="RefSeq" id="WP_092056322.1">
    <property type="nucleotide sequence ID" value="NZ_FOJJ01000012.1"/>
</dbReference>
<proteinExistence type="predicted"/>
<feature type="domain" description="Antitoxin FitA-like ribbon-helix-helix" evidence="1">
    <location>
        <begin position="2"/>
        <end position="38"/>
    </location>
</feature>
<dbReference type="GO" id="GO:0006355">
    <property type="term" value="P:regulation of DNA-templated transcription"/>
    <property type="evidence" value="ECO:0007669"/>
    <property type="project" value="InterPro"/>
</dbReference>